<dbReference type="EMBL" id="JADGMS010000010">
    <property type="protein sequence ID" value="KAF9673982.1"/>
    <property type="molecule type" value="Genomic_DNA"/>
</dbReference>
<accession>A0A835JMI6</accession>
<proteinExistence type="predicted"/>
<sequence length="82" mass="8527">MSATSGGSNALINNSSPHDPYEFVLVVELAPVPTLTLWAAGNLSEPSKRGIGGSRVDDAVITFKTILKLGDPSTPPVAKHTI</sequence>
<protein>
    <submittedName>
        <fullName evidence="1">Uncharacterized protein</fullName>
    </submittedName>
</protein>
<dbReference type="Proteomes" id="UP000657918">
    <property type="component" value="Unassembled WGS sequence"/>
</dbReference>
<organism evidence="1 2">
    <name type="scientific">Salix dunnii</name>
    <dbReference type="NCBI Taxonomy" id="1413687"/>
    <lineage>
        <taxon>Eukaryota</taxon>
        <taxon>Viridiplantae</taxon>
        <taxon>Streptophyta</taxon>
        <taxon>Embryophyta</taxon>
        <taxon>Tracheophyta</taxon>
        <taxon>Spermatophyta</taxon>
        <taxon>Magnoliopsida</taxon>
        <taxon>eudicotyledons</taxon>
        <taxon>Gunneridae</taxon>
        <taxon>Pentapetalae</taxon>
        <taxon>rosids</taxon>
        <taxon>fabids</taxon>
        <taxon>Malpighiales</taxon>
        <taxon>Salicaceae</taxon>
        <taxon>Saliceae</taxon>
        <taxon>Salix</taxon>
    </lineage>
</organism>
<reference evidence="1 2" key="1">
    <citation type="submission" date="2020-10" db="EMBL/GenBank/DDBJ databases">
        <title>Plant Genome Project.</title>
        <authorList>
            <person name="Zhang R.-G."/>
        </authorList>
    </citation>
    <scope>NUCLEOTIDE SEQUENCE [LARGE SCALE GENOMIC DNA]</scope>
    <source>
        <strain evidence="1">FAFU-HL-1</strain>
        <tissue evidence="1">Leaf</tissue>
    </source>
</reference>
<evidence type="ECO:0000313" key="1">
    <source>
        <dbReference type="EMBL" id="KAF9673982.1"/>
    </source>
</evidence>
<comment type="caution">
    <text evidence="1">The sequence shown here is derived from an EMBL/GenBank/DDBJ whole genome shotgun (WGS) entry which is preliminary data.</text>
</comment>
<keyword evidence="2" id="KW-1185">Reference proteome</keyword>
<evidence type="ECO:0000313" key="2">
    <source>
        <dbReference type="Proteomes" id="UP000657918"/>
    </source>
</evidence>
<dbReference type="AlphaFoldDB" id="A0A835JMI6"/>
<name>A0A835JMI6_9ROSI</name>
<gene>
    <name evidence="1" type="ORF">SADUNF_Sadunf10G0080400</name>
</gene>